<evidence type="ECO:0000313" key="1">
    <source>
        <dbReference type="EMBL" id="CDS42038.1"/>
    </source>
</evidence>
<proteinExistence type="predicted"/>
<organism evidence="1 2">
    <name type="scientific">Echinococcus multilocularis</name>
    <name type="common">Fox tapeworm</name>
    <dbReference type="NCBI Taxonomy" id="6211"/>
    <lineage>
        <taxon>Eukaryota</taxon>
        <taxon>Metazoa</taxon>
        <taxon>Spiralia</taxon>
        <taxon>Lophotrochozoa</taxon>
        <taxon>Platyhelminthes</taxon>
        <taxon>Cestoda</taxon>
        <taxon>Eucestoda</taxon>
        <taxon>Cyclophyllidea</taxon>
        <taxon>Taeniidae</taxon>
        <taxon>Echinococcus</taxon>
    </lineage>
</organism>
<name>A0A068YBY6_ECHMU</name>
<reference evidence="1" key="1">
    <citation type="journal article" date="2013" name="Nature">
        <title>The genomes of four tapeworm species reveal adaptations to parasitism.</title>
        <authorList>
            <person name="Tsai I.J."/>
            <person name="Zarowiecki M."/>
            <person name="Holroyd N."/>
            <person name="Garciarrubio A."/>
            <person name="Sanchez-Flores A."/>
            <person name="Brooks K.L."/>
            <person name="Tracey A."/>
            <person name="Bobes R.J."/>
            <person name="Fragoso G."/>
            <person name="Sciutto E."/>
            <person name="Aslett M."/>
            <person name="Beasley H."/>
            <person name="Bennett H.M."/>
            <person name="Cai J."/>
            <person name="Camicia F."/>
            <person name="Clark R."/>
            <person name="Cucher M."/>
            <person name="De Silva N."/>
            <person name="Day T.A."/>
            <person name="Deplazes P."/>
            <person name="Estrada K."/>
            <person name="Fernandez C."/>
            <person name="Holland P.W."/>
            <person name="Hou J."/>
            <person name="Hu S."/>
            <person name="Huckvale T."/>
            <person name="Hung S.S."/>
            <person name="Kamenetzky L."/>
            <person name="Keane J.A."/>
            <person name="Kiss F."/>
            <person name="Koziol U."/>
            <person name="Lambert O."/>
            <person name="Liu K."/>
            <person name="Luo X."/>
            <person name="Luo Y."/>
            <person name="Macchiaroli N."/>
            <person name="Nichol S."/>
            <person name="Paps J."/>
            <person name="Parkinson J."/>
            <person name="Pouchkina-Stantcheva N."/>
            <person name="Riddiford N."/>
            <person name="Rosenzvit M."/>
            <person name="Salinas G."/>
            <person name="Wasmuth J.D."/>
            <person name="Zamanian M."/>
            <person name="Zheng Y."/>
            <person name="Cai X."/>
            <person name="Soberon X."/>
            <person name="Olson P.D."/>
            <person name="Laclette J.P."/>
            <person name="Brehm K."/>
            <person name="Berriman M."/>
            <person name="Garciarrubio A."/>
            <person name="Bobes R.J."/>
            <person name="Fragoso G."/>
            <person name="Sanchez-Flores A."/>
            <person name="Estrada K."/>
            <person name="Cevallos M.A."/>
            <person name="Morett E."/>
            <person name="Gonzalez V."/>
            <person name="Portillo T."/>
            <person name="Ochoa-Leyva A."/>
            <person name="Jose M.V."/>
            <person name="Sciutto E."/>
            <person name="Landa A."/>
            <person name="Jimenez L."/>
            <person name="Valdes V."/>
            <person name="Carrero J.C."/>
            <person name="Larralde C."/>
            <person name="Morales-Montor J."/>
            <person name="Limon-Lason J."/>
            <person name="Soberon X."/>
            <person name="Laclette J.P."/>
        </authorList>
    </citation>
    <scope>NUCLEOTIDE SEQUENCE [LARGE SCALE GENOMIC DNA]</scope>
</reference>
<sequence length="152" mass="17644">MRMNNLLVGDLTNLGDPGSRQLRCARILRSSSHRNDDRENETYYSDYARFRLASLKSRFVAEMIDAFIVFIRKFYFVFLLGKPANSEFVNSLPREILNFIPGYRILMTFCSMAQIYLDVLQSDEVFDLKRFHEKVMFASRNDPSAPSVSCST</sequence>
<keyword evidence="2" id="KW-1185">Reference proteome</keyword>
<gene>
    <name evidence="1" type="ORF">EmuJ_000973300</name>
</gene>
<dbReference type="OrthoDB" id="10061042at2759"/>
<dbReference type="AlphaFoldDB" id="A0A068YBY6"/>
<accession>A0A068YBY6</accession>
<protein>
    <submittedName>
        <fullName evidence="1">Uncharacterized protein</fullName>
    </submittedName>
</protein>
<evidence type="ECO:0000313" key="2">
    <source>
        <dbReference type="Proteomes" id="UP000017246"/>
    </source>
</evidence>
<dbReference type="EMBL" id="LN902842">
    <property type="protein sequence ID" value="CDS42038.1"/>
    <property type="molecule type" value="Genomic_DNA"/>
</dbReference>
<reference evidence="1" key="2">
    <citation type="submission" date="2015-11" db="EMBL/GenBank/DDBJ databases">
        <authorList>
            <person name="Zhang Y."/>
            <person name="Guo Z."/>
        </authorList>
    </citation>
    <scope>NUCLEOTIDE SEQUENCE</scope>
</reference>
<dbReference type="STRING" id="6211.A0A068YBY6"/>
<dbReference type="Proteomes" id="UP000017246">
    <property type="component" value="Unassembled WGS sequence"/>
</dbReference>